<dbReference type="GO" id="GO:0005737">
    <property type="term" value="C:cytoplasm"/>
    <property type="evidence" value="ECO:0007669"/>
    <property type="project" value="UniProtKB-SubCell"/>
</dbReference>
<sequence length="450" mass="49773">MEDNWKNFFKGKKVTMMGLGLLGRGIGVAKFMAKYGAELIITDLKPREKLESSVEQLEEYELQITYVFGEHRKEDFENRDMVIKSAGVPLVNEFIDHARKHGVPVEMDASLFARLVPEGVILVGITGTRGKSTVTHLIYHILKTAGKRVFLGGNVRGLATLPLLEEVRDGDYVVLELDSWQLQGFGEAKISPQIAVFTNLMPDHMNYYKNDMERYFEDKANIFLYQGKEDTLVAGSEILDKIKSKYGDKLKGRVVEVVDGLPSEWELSLAGVHNRYNAALAVGAGRALGISEDLLVKAVGTFKPVEGRLEYMGEINGVRIYNDNNATTPEATVAGLEAVAKGKNVILIMGGADKGLDMSGLVVAIKKYCWGVLLLSGTGTERVKGDIKSTGDLVTRENEKLEELVTEAFKLAKSGDVILFSPALASFSQYFQNEYERNDLFVGCVRKKLV</sequence>
<evidence type="ECO:0000256" key="4">
    <source>
        <dbReference type="ARBA" id="ARBA00022598"/>
    </source>
</evidence>
<dbReference type="GO" id="GO:0009252">
    <property type="term" value="P:peptidoglycan biosynthetic process"/>
    <property type="evidence" value="ECO:0007669"/>
    <property type="project" value="UniProtKB-UniRule"/>
</dbReference>
<dbReference type="GO" id="GO:0005524">
    <property type="term" value="F:ATP binding"/>
    <property type="evidence" value="ECO:0007669"/>
    <property type="project" value="UniProtKB-UniRule"/>
</dbReference>
<dbReference type="SUPFAM" id="SSF51984">
    <property type="entry name" value="MurCD N-terminal domain"/>
    <property type="match status" value="1"/>
</dbReference>
<dbReference type="Proteomes" id="UP000176682">
    <property type="component" value="Unassembled WGS sequence"/>
</dbReference>
<dbReference type="SUPFAM" id="SSF53244">
    <property type="entry name" value="MurD-like peptide ligases, peptide-binding domain"/>
    <property type="match status" value="1"/>
</dbReference>
<dbReference type="InterPro" id="IPR005762">
    <property type="entry name" value="MurD"/>
</dbReference>
<evidence type="ECO:0000313" key="11">
    <source>
        <dbReference type="EMBL" id="OGD78676.1"/>
    </source>
</evidence>
<evidence type="ECO:0000256" key="8">
    <source>
        <dbReference type="RuleBase" id="RU003664"/>
    </source>
</evidence>
<dbReference type="EMBL" id="MFAM01000039">
    <property type="protein sequence ID" value="OGD78676.1"/>
    <property type="molecule type" value="Genomic_DNA"/>
</dbReference>
<dbReference type="Gene3D" id="3.40.1190.10">
    <property type="entry name" value="Mur-like, catalytic domain"/>
    <property type="match status" value="1"/>
</dbReference>
<keyword evidence="6 7" id="KW-0067">ATP-binding</keyword>
<keyword evidence="3 7" id="KW-0963">Cytoplasm</keyword>
<dbReference type="InterPro" id="IPR013221">
    <property type="entry name" value="Mur_ligase_cen"/>
</dbReference>
<dbReference type="Pfam" id="PF02875">
    <property type="entry name" value="Mur_ligase_C"/>
    <property type="match status" value="1"/>
</dbReference>
<keyword evidence="7 8" id="KW-0133">Cell shape</keyword>
<keyword evidence="5 7" id="KW-0547">Nucleotide-binding</keyword>
<dbReference type="AlphaFoldDB" id="A0A1F5FGD5"/>
<dbReference type="GO" id="GO:0008764">
    <property type="term" value="F:UDP-N-acetylmuramoylalanine-D-glutamate ligase activity"/>
    <property type="evidence" value="ECO:0007669"/>
    <property type="project" value="UniProtKB-UniRule"/>
</dbReference>
<evidence type="ECO:0000259" key="9">
    <source>
        <dbReference type="Pfam" id="PF02875"/>
    </source>
</evidence>
<keyword evidence="7 8" id="KW-0961">Cell wall biogenesis/degradation</keyword>
<dbReference type="Pfam" id="PF08245">
    <property type="entry name" value="Mur_ligase_M"/>
    <property type="match status" value="1"/>
</dbReference>
<feature type="domain" description="Mur ligase central" evidence="10">
    <location>
        <begin position="125"/>
        <end position="235"/>
    </location>
</feature>
<comment type="caution">
    <text evidence="11">The sequence shown here is derived from an EMBL/GenBank/DDBJ whole genome shotgun (WGS) entry which is preliminary data.</text>
</comment>
<dbReference type="HAMAP" id="MF_00639">
    <property type="entry name" value="MurD"/>
    <property type="match status" value="1"/>
</dbReference>
<evidence type="ECO:0000259" key="10">
    <source>
        <dbReference type="Pfam" id="PF08245"/>
    </source>
</evidence>
<comment type="function">
    <text evidence="7 8">Cell wall formation. Catalyzes the addition of glutamate to the nucleotide precursor UDP-N-acetylmuramoyl-L-alanine (UMA).</text>
</comment>
<dbReference type="GO" id="GO:0051301">
    <property type="term" value="P:cell division"/>
    <property type="evidence" value="ECO:0007669"/>
    <property type="project" value="UniProtKB-KW"/>
</dbReference>
<dbReference type="InterPro" id="IPR004101">
    <property type="entry name" value="Mur_ligase_C"/>
</dbReference>
<dbReference type="SUPFAM" id="SSF53623">
    <property type="entry name" value="MurD-like peptide ligases, catalytic domain"/>
    <property type="match status" value="1"/>
</dbReference>
<comment type="similarity">
    <text evidence="7">Belongs to the MurCDEF family.</text>
</comment>
<dbReference type="UniPathway" id="UPA00219"/>
<name>A0A1F5FGD5_9BACT</name>
<comment type="pathway">
    <text evidence="2 7 8">Cell wall biogenesis; peptidoglycan biosynthesis.</text>
</comment>
<feature type="binding site" evidence="7">
    <location>
        <begin position="127"/>
        <end position="133"/>
    </location>
    <ligand>
        <name>ATP</name>
        <dbReference type="ChEBI" id="CHEBI:30616"/>
    </ligand>
</feature>
<organism evidence="11 12">
    <name type="scientific">Candidatus Collierbacteria bacterium RIFOXYB1_FULL_49_13</name>
    <dbReference type="NCBI Taxonomy" id="1817728"/>
    <lineage>
        <taxon>Bacteria</taxon>
        <taxon>Candidatus Collieribacteriota</taxon>
    </lineage>
</organism>
<dbReference type="NCBIfam" id="TIGR01087">
    <property type="entry name" value="murD"/>
    <property type="match status" value="1"/>
</dbReference>
<dbReference type="Gene3D" id="3.40.50.720">
    <property type="entry name" value="NAD(P)-binding Rossmann-like Domain"/>
    <property type="match status" value="1"/>
</dbReference>
<evidence type="ECO:0000313" key="12">
    <source>
        <dbReference type="Proteomes" id="UP000176682"/>
    </source>
</evidence>
<reference evidence="11 12" key="1">
    <citation type="journal article" date="2016" name="Nat. Commun.">
        <title>Thousands of microbial genomes shed light on interconnected biogeochemical processes in an aquifer system.</title>
        <authorList>
            <person name="Anantharaman K."/>
            <person name="Brown C.T."/>
            <person name="Hug L.A."/>
            <person name="Sharon I."/>
            <person name="Castelle C.J."/>
            <person name="Probst A.J."/>
            <person name="Thomas B.C."/>
            <person name="Singh A."/>
            <person name="Wilkins M.J."/>
            <person name="Karaoz U."/>
            <person name="Brodie E.L."/>
            <person name="Williams K.H."/>
            <person name="Hubbard S.S."/>
            <person name="Banfield J.F."/>
        </authorList>
    </citation>
    <scope>NUCLEOTIDE SEQUENCE [LARGE SCALE GENOMIC DNA]</scope>
</reference>
<keyword evidence="7 8" id="KW-0131">Cell cycle</keyword>
<comment type="catalytic activity">
    <reaction evidence="7 8">
        <text>UDP-N-acetyl-alpha-D-muramoyl-L-alanine + D-glutamate + ATP = UDP-N-acetyl-alpha-D-muramoyl-L-alanyl-D-glutamate + ADP + phosphate + H(+)</text>
        <dbReference type="Rhea" id="RHEA:16429"/>
        <dbReference type="ChEBI" id="CHEBI:15378"/>
        <dbReference type="ChEBI" id="CHEBI:29986"/>
        <dbReference type="ChEBI" id="CHEBI:30616"/>
        <dbReference type="ChEBI" id="CHEBI:43474"/>
        <dbReference type="ChEBI" id="CHEBI:83898"/>
        <dbReference type="ChEBI" id="CHEBI:83900"/>
        <dbReference type="ChEBI" id="CHEBI:456216"/>
        <dbReference type="EC" id="6.3.2.9"/>
    </reaction>
</comment>
<evidence type="ECO:0000256" key="1">
    <source>
        <dbReference type="ARBA" id="ARBA00004496"/>
    </source>
</evidence>
<dbReference type="InterPro" id="IPR036615">
    <property type="entry name" value="Mur_ligase_C_dom_sf"/>
</dbReference>
<dbReference type="GO" id="GO:0008360">
    <property type="term" value="P:regulation of cell shape"/>
    <property type="evidence" value="ECO:0007669"/>
    <property type="project" value="UniProtKB-KW"/>
</dbReference>
<dbReference type="EC" id="6.3.2.9" evidence="7 8"/>
<evidence type="ECO:0000256" key="2">
    <source>
        <dbReference type="ARBA" id="ARBA00004752"/>
    </source>
</evidence>
<evidence type="ECO:0000256" key="7">
    <source>
        <dbReference type="HAMAP-Rule" id="MF_00639"/>
    </source>
</evidence>
<keyword evidence="4 7" id="KW-0436">Ligase</keyword>
<proteinExistence type="inferred from homology"/>
<gene>
    <name evidence="7" type="primary">murD</name>
    <name evidence="11" type="ORF">A2368_02065</name>
</gene>
<dbReference type="InterPro" id="IPR036565">
    <property type="entry name" value="Mur-like_cat_sf"/>
</dbReference>
<dbReference type="Pfam" id="PF21799">
    <property type="entry name" value="MurD-like_N"/>
    <property type="match status" value="1"/>
</dbReference>
<keyword evidence="7 8" id="KW-0132">Cell division</keyword>
<evidence type="ECO:0000256" key="6">
    <source>
        <dbReference type="ARBA" id="ARBA00022840"/>
    </source>
</evidence>
<dbReference type="PANTHER" id="PTHR43692">
    <property type="entry name" value="UDP-N-ACETYLMURAMOYLALANINE--D-GLUTAMATE LIGASE"/>
    <property type="match status" value="1"/>
</dbReference>
<evidence type="ECO:0000256" key="5">
    <source>
        <dbReference type="ARBA" id="ARBA00022741"/>
    </source>
</evidence>
<dbReference type="Gene3D" id="3.90.190.20">
    <property type="entry name" value="Mur ligase, C-terminal domain"/>
    <property type="match status" value="1"/>
</dbReference>
<evidence type="ECO:0000256" key="3">
    <source>
        <dbReference type="ARBA" id="ARBA00022490"/>
    </source>
</evidence>
<feature type="domain" description="Mur ligase C-terminal" evidence="9">
    <location>
        <begin position="307"/>
        <end position="423"/>
    </location>
</feature>
<dbReference type="PANTHER" id="PTHR43692:SF1">
    <property type="entry name" value="UDP-N-ACETYLMURAMOYLALANINE--D-GLUTAMATE LIGASE"/>
    <property type="match status" value="1"/>
</dbReference>
<keyword evidence="7 8" id="KW-0573">Peptidoglycan synthesis</keyword>
<protein>
    <recommendedName>
        <fullName evidence="7 8">UDP-N-acetylmuramoylalanine--D-glutamate ligase</fullName>
        <ecNumber evidence="7 8">6.3.2.9</ecNumber>
    </recommendedName>
    <alternativeName>
        <fullName evidence="7">D-glutamic acid-adding enzyme</fullName>
    </alternativeName>
    <alternativeName>
        <fullName evidence="7">UDP-N-acetylmuramoyl-L-alanyl-D-glutamate synthetase</fullName>
    </alternativeName>
</protein>
<comment type="subcellular location">
    <subcellularLocation>
        <location evidence="1 7 8">Cytoplasm</location>
    </subcellularLocation>
</comment>
<accession>A0A1F5FGD5</accession>
<dbReference type="GO" id="GO:0071555">
    <property type="term" value="P:cell wall organization"/>
    <property type="evidence" value="ECO:0007669"/>
    <property type="project" value="UniProtKB-KW"/>
</dbReference>